<comment type="caution">
    <text evidence="1">The sequence shown here is derived from an EMBL/GenBank/DDBJ whole genome shotgun (WGS) entry which is preliminary data.</text>
</comment>
<keyword evidence="2" id="KW-1185">Reference proteome</keyword>
<dbReference type="Proteomes" id="UP000654670">
    <property type="component" value="Unassembled WGS sequence"/>
</dbReference>
<dbReference type="AlphaFoldDB" id="A0A917S1W2"/>
<sequence>MSADVMNLERKVIKFGNSLGSTFPKKVLNHLNVQHGDQIIYRLNDDGTVTIEKQTKVNLPHHIDLDFINTVSEVIDEYDEAIKKLAKR</sequence>
<evidence type="ECO:0000313" key="2">
    <source>
        <dbReference type="Proteomes" id="UP000654670"/>
    </source>
</evidence>
<evidence type="ECO:0008006" key="3">
    <source>
        <dbReference type="Google" id="ProtNLM"/>
    </source>
</evidence>
<accession>A0A917S1W2</accession>
<dbReference type="SUPFAM" id="SSF89447">
    <property type="entry name" value="AbrB/MazE/MraZ-like"/>
    <property type="match status" value="1"/>
</dbReference>
<dbReference type="RefSeq" id="WP_229727509.1">
    <property type="nucleotide sequence ID" value="NZ_BMOK01000005.1"/>
</dbReference>
<organism evidence="1 2">
    <name type="scientific">Sporolactobacillus putidus</name>
    <dbReference type="NCBI Taxonomy" id="492735"/>
    <lineage>
        <taxon>Bacteria</taxon>
        <taxon>Bacillati</taxon>
        <taxon>Bacillota</taxon>
        <taxon>Bacilli</taxon>
        <taxon>Bacillales</taxon>
        <taxon>Sporolactobacillaceae</taxon>
        <taxon>Sporolactobacillus</taxon>
    </lineage>
</organism>
<gene>
    <name evidence="1" type="ORF">GCM10007968_14010</name>
</gene>
<name>A0A917S1W2_9BACL</name>
<dbReference type="Gene3D" id="2.10.260.10">
    <property type="match status" value="1"/>
</dbReference>
<protein>
    <recommendedName>
        <fullName evidence="3">Addiction module antidote</fullName>
    </recommendedName>
</protein>
<evidence type="ECO:0000313" key="1">
    <source>
        <dbReference type="EMBL" id="GGL50956.1"/>
    </source>
</evidence>
<dbReference type="InterPro" id="IPR037914">
    <property type="entry name" value="SpoVT-AbrB_sf"/>
</dbReference>
<proteinExistence type="predicted"/>
<reference evidence="1" key="1">
    <citation type="journal article" date="2014" name="Int. J. Syst. Evol. Microbiol.">
        <title>Complete genome sequence of Corynebacterium casei LMG S-19264T (=DSM 44701T), isolated from a smear-ripened cheese.</title>
        <authorList>
            <consortium name="US DOE Joint Genome Institute (JGI-PGF)"/>
            <person name="Walter F."/>
            <person name="Albersmeier A."/>
            <person name="Kalinowski J."/>
            <person name="Ruckert C."/>
        </authorList>
    </citation>
    <scope>NUCLEOTIDE SEQUENCE</scope>
    <source>
        <strain evidence="1">JCM 15325</strain>
    </source>
</reference>
<reference evidence="1" key="2">
    <citation type="submission" date="2020-09" db="EMBL/GenBank/DDBJ databases">
        <authorList>
            <person name="Sun Q."/>
            <person name="Ohkuma M."/>
        </authorList>
    </citation>
    <scope>NUCLEOTIDE SEQUENCE</scope>
    <source>
        <strain evidence="1">JCM 15325</strain>
    </source>
</reference>
<dbReference type="EMBL" id="BMOK01000005">
    <property type="protein sequence ID" value="GGL50956.1"/>
    <property type="molecule type" value="Genomic_DNA"/>
</dbReference>